<protein>
    <recommendedName>
        <fullName evidence="1">DUF1023 domain-containing protein</fullName>
    </recommendedName>
</protein>
<feature type="domain" description="DUF1023" evidence="1">
    <location>
        <begin position="187"/>
        <end position="340"/>
    </location>
</feature>
<organism evidence="2 3">
    <name type="scientific">Corynebacterium urealyticum</name>
    <dbReference type="NCBI Taxonomy" id="43771"/>
    <lineage>
        <taxon>Bacteria</taxon>
        <taxon>Bacillati</taxon>
        <taxon>Actinomycetota</taxon>
        <taxon>Actinomycetes</taxon>
        <taxon>Mycobacteriales</taxon>
        <taxon>Corynebacteriaceae</taxon>
        <taxon>Corynebacterium</taxon>
    </lineage>
</organism>
<accession>A0A5D4FW95</accession>
<evidence type="ECO:0000313" key="3">
    <source>
        <dbReference type="Proteomes" id="UP000324726"/>
    </source>
</evidence>
<proteinExistence type="predicted"/>
<gene>
    <name evidence="2" type="ORF">FYJ87_00440</name>
</gene>
<name>A0A5D4FW95_9CORY</name>
<reference evidence="2 3" key="1">
    <citation type="submission" date="2019-08" db="EMBL/GenBank/DDBJ databases">
        <title>Draft genome of C. urealyticum strain VH4248.</title>
        <authorList>
            <person name="Navas J."/>
        </authorList>
    </citation>
    <scope>NUCLEOTIDE SEQUENCE [LARGE SCALE GENOMIC DNA]</scope>
    <source>
        <strain evidence="2 3">VH4248</strain>
    </source>
</reference>
<dbReference type="Pfam" id="PF06259">
    <property type="entry name" value="Abhydrolase_8"/>
    <property type="match status" value="1"/>
</dbReference>
<dbReference type="EMBL" id="VSZI01000001">
    <property type="protein sequence ID" value="TYR19539.1"/>
    <property type="molecule type" value="Genomic_DNA"/>
</dbReference>
<comment type="caution">
    <text evidence="2">The sequence shown here is derived from an EMBL/GenBank/DDBJ whole genome shotgun (WGS) entry which is preliminary data.</text>
</comment>
<dbReference type="AlphaFoldDB" id="A0A5D4FW95"/>
<dbReference type="SUPFAM" id="SSF53474">
    <property type="entry name" value="alpha/beta-Hydrolases"/>
    <property type="match status" value="1"/>
</dbReference>
<dbReference type="InterPro" id="IPR010427">
    <property type="entry name" value="DUF1023"/>
</dbReference>
<dbReference type="RefSeq" id="WP_148811309.1">
    <property type="nucleotide sequence ID" value="NZ_VSZI01000001.1"/>
</dbReference>
<dbReference type="Proteomes" id="UP000324726">
    <property type="component" value="Unassembled WGS sequence"/>
</dbReference>
<evidence type="ECO:0000259" key="1">
    <source>
        <dbReference type="Pfam" id="PF06259"/>
    </source>
</evidence>
<sequence length="429" mass="43774">MSGVTVPAVEHAATGEILEQARTWSDAGNHISELAAQCRGLGMTEPEVWQGAAADAAHHRLSTVLTQADSTGWAAGLCGTSTSGYARTLQIAQGILKALRWVEPMIRIDSAGVARTEVPALQPLTGALTGIAQSALTLVRAVDAATGSAVDALASHVRPVPVVGWGGAEPGGAAVMPAQSINLPYGTATVVGDVASADRVITLVGGVGSRGDAAKAKQVRFAQQLAGEKVAVVSWNGYHAPSNLISGASGELATTGGARLRAFQDSLRRINPDATLHVSGYSYGSVVVGQGAADGHLDADRVTFLGSPGVPVNHASELRLNPGARVEAYTEPGDLIENISSAATVGKLASDPAAVLPKNQGIHGADPTSPFFGADDLLNSGGSGERAGFSQLLEYGIDRVDDARLALSGETSSHSAYYNDPAVVAALRE</sequence>
<dbReference type="InterPro" id="IPR029058">
    <property type="entry name" value="AB_hydrolase_fold"/>
</dbReference>
<evidence type="ECO:0000313" key="2">
    <source>
        <dbReference type="EMBL" id="TYR19539.1"/>
    </source>
</evidence>